<organism evidence="1 2">
    <name type="scientific">Brockia lithotrophica</name>
    <dbReference type="NCBI Taxonomy" id="933949"/>
    <lineage>
        <taxon>Bacteria</taxon>
        <taxon>Bacillati</taxon>
        <taxon>Bacillota</taxon>
        <taxon>Bacilli</taxon>
        <taxon>Bacillales</taxon>
        <taxon>Bacillales Family X. Incertae Sedis</taxon>
        <taxon>Brockia</taxon>
    </lineage>
</organism>
<sequence>MLERIFPAELPRADGARPFFPPEEQRRRAKAVIPAGAPEVHTR</sequence>
<evidence type="ECO:0000313" key="2">
    <source>
        <dbReference type="Proteomes" id="UP000244016"/>
    </source>
</evidence>
<accession>A0A2T5GAI3</accession>
<proteinExistence type="predicted"/>
<dbReference type="Proteomes" id="UP000244016">
    <property type="component" value="Unassembled WGS sequence"/>
</dbReference>
<dbReference type="EMBL" id="PEBW01000001">
    <property type="protein sequence ID" value="PTQ53199.1"/>
    <property type="molecule type" value="Genomic_DNA"/>
</dbReference>
<gene>
    <name evidence="1" type="ORF">BLITH_0279</name>
</gene>
<evidence type="ECO:0000313" key="1">
    <source>
        <dbReference type="EMBL" id="PTQ53199.1"/>
    </source>
</evidence>
<reference evidence="1 2" key="1">
    <citation type="submission" date="2017-08" db="EMBL/GenBank/DDBJ databases">
        <title>Burning lignite coal seam in the remote Altai Mountains harbors a hydrogen-driven thermophilic microbial community.</title>
        <authorList>
            <person name="Kadnikov V.V."/>
            <person name="Mardanov A.V."/>
            <person name="Ivasenko D."/>
            <person name="Beletsky A.V."/>
            <person name="Karnachuk O.V."/>
            <person name="Ravin N.V."/>
        </authorList>
    </citation>
    <scope>NUCLEOTIDE SEQUENCE [LARGE SCALE GENOMIC DNA]</scope>
    <source>
        <strain evidence="1">AL31</strain>
    </source>
</reference>
<name>A0A2T5GAI3_9BACL</name>
<protein>
    <submittedName>
        <fullName evidence="1">Uncharacterized protein</fullName>
    </submittedName>
</protein>
<comment type="caution">
    <text evidence="1">The sequence shown here is derived from an EMBL/GenBank/DDBJ whole genome shotgun (WGS) entry which is preliminary data.</text>
</comment>
<dbReference type="AlphaFoldDB" id="A0A2T5GAI3"/>